<reference evidence="2" key="1">
    <citation type="journal article" date="2021" name="Proc. Natl. Acad. Sci. U.S.A.">
        <title>A Catalog of Tens of Thousands of Viruses from Human Metagenomes Reveals Hidden Associations with Chronic Diseases.</title>
        <authorList>
            <person name="Tisza M.J."/>
            <person name="Buck C.B."/>
        </authorList>
    </citation>
    <scope>NUCLEOTIDE SEQUENCE</scope>
    <source>
        <strain evidence="2">CtLNL10</strain>
    </source>
</reference>
<keyword evidence="1" id="KW-0472">Membrane</keyword>
<evidence type="ECO:0000313" key="2">
    <source>
        <dbReference type="EMBL" id="DAE13824.1"/>
    </source>
</evidence>
<accession>A0A8S5Q487</accession>
<sequence>MPILMVFCSLFYFCLLIVCDLPVKLPVKLKMQNPQKPFKYWIVACVLPVILPVKYKYSIKTCFIDQALASVSCFWQ</sequence>
<keyword evidence="1" id="KW-1133">Transmembrane helix</keyword>
<organism evidence="2">
    <name type="scientific">Siphoviridae sp. ctLNL10</name>
    <dbReference type="NCBI Taxonomy" id="2825453"/>
    <lineage>
        <taxon>Viruses</taxon>
        <taxon>Duplodnaviria</taxon>
        <taxon>Heunggongvirae</taxon>
        <taxon>Uroviricota</taxon>
        <taxon>Caudoviricetes</taxon>
    </lineage>
</organism>
<dbReference type="EMBL" id="BK015570">
    <property type="protein sequence ID" value="DAE13824.1"/>
    <property type="molecule type" value="Genomic_DNA"/>
</dbReference>
<name>A0A8S5Q487_9CAUD</name>
<feature type="transmembrane region" description="Helical" evidence="1">
    <location>
        <begin position="38"/>
        <end position="55"/>
    </location>
</feature>
<keyword evidence="1" id="KW-0812">Transmembrane</keyword>
<proteinExistence type="predicted"/>
<evidence type="ECO:0000256" key="1">
    <source>
        <dbReference type="SAM" id="Phobius"/>
    </source>
</evidence>
<protein>
    <submittedName>
        <fullName evidence="2">Uncharacterized protein</fullName>
    </submittedName>
</protein>